<dbReference type="Proteomes" id="UP000186609">
    <property type="component" value="Chromosome"/>
</dbReference>
<evidence type="ECO:0000313" key="2">
    <source>
        <dbReference type="EMBL" id="APW38447.1"/>
    </source>
</evidence>
<proteinExistence type="predicted"/>
<accession>A0A1P8JXG5</accession>
<reference evidence="2 3" key="1">
    <citation type="submission" date="2017-01" db="EMBL/GenBank/DDBJ databases">
        <authorList>
            <person name="Mah S.A."/>
            <person name="Swanson W.J."/>
            <person name="Moy G.W."/>
            <person name="Vacquier V.D."/>
        </authorList>
    </citation>
    <scope>NUCLEOTIDE SEQUENCE [LARGE SCALE GENOMIC DNA]</scope>
    <source>
        <strain evidence="2 3">DCY110</strain>
    </source>
</reference>
<dbReference type="STRING" id="1842727.RD110_15600"/>
<dbReference type="KEGG" id="rhy:RD110_15600"/>
<feature type="region of interest" description="Disordered" evidence="1">
    <location>
        <begin position="1"/>
        <end position="29"/>
    </location>
</feature>
<dbReference type="AlphaFoldDB" id="A0A1P8JXG5"/>
<protein>
    <submittedName>
        <fullName evidence="2">Uncharacterized protein</fullName>
    </submittedName>
</protein>
<evidence type="ECO:0000256" key="1">
    <source>
        <dbReference type="SAM" id="MobiDB-lite"/>
    </source>
</evidence>
<feature type="region of interest" description="Disordered" evidence="1">
    <location>
        <begin position="95"/>
        <end position="152"/>
    </location>
</feature>
<name>A0A1P8JXG5_9BURK</name>
<gene>
    <name evidence="2" type="ORF">RD110_15600</name>
</gene>
<sequence>MAKVARRNRQLEGQVESLRQPVEEGFVPPTYEDPSIQDAIDTVPQLVAWQYDPDAQDKFARAIEHDELLKVEPAWQNRPLADRLVEVTRRVLAEAAPAPQTQRKDPQAVIAAAPTQSPQQISDFKGGALPNKTEPDYSRMSDEEIIRSLPRM</sequence>
<dbReference type="EMBL" id="CP019236">
    <property type="protein sequence ID" value="APW38447.1"/>
    <property type="molecule type" value="Genomic_DNA"/>
</dbReference>
<evidence type="ECO:0000313" key="3">
    <source>
        <dbReference type="Proteomes" id="UP000186609"/>
    </source>
</evidence>
<feature type="compositionally biased region" description="Basic and acidic residues" evidence="1">
    <location>
        <begin position="133"/>
        <end position="146"/>
    </location>
</feature>
<organism evidence="2 3">
    <name type="scientific">Rhodoferax koreensis</name>
    <dbReference type="NCBI Taxonomy" id="1842727"/>
    <lineage>
        <taxon>Bacteria</taxon>
        <taxon>Pseudomonadati</taxon>
        <taxon>Pseudomonadota</taxon>
        <taxon>Betaproteobacteria</taxon>
        <taxon>Burkholderiales</taxon>
        <taxon>Comamonadaceae</taxon>
        <taxon>Rhodoferax</taxon>
    </lineage>
</organism>
<keyword evidence="3" id="KW-1185">Reference proteome</keyword>